<feature type="transmembrane region" description="Helical" evidence="9">
    <location>
        <begin position="141"/>
        <end position="161"/>
    </location>
</feature>
<feature type="transmembrane region" description="Helical" evidence="9">
    <location>
        <begin position="231"/>
        <end position="252"/>
    </location>
</feature>
<proteinExistence type="inferred from homology"/>
<evidence type="ECO:0000256" key="8">
    <source>
        <dbReference type="ARBA" id="ARBA00031174"/>
    </source>
</evidence>
<keyword evidence="4 9" id="KW-0812">Transmembrane</keyword>
<dbReference type="NCBIfam" id="TIGR00785">
    <property type="entry name" value="dass"/>
    <property type="match status" value="1"/>
</dbReference>
<dbReference type="GO" id="GO:0008514">
    <property type="term" value="F:organic anion transmembrane transporter activity"/>
    <property type="evidence" value="ECO:0007669"/>
    <property type="project" value="UniProtKB-ARBA"/>
</dbReference>
<evidence type="ECO:0000256" key="5">
    <source>
        <dbReference type="ARBA" id="ARBA00022847"/>
    </source>
</evidence>
<name>A0AA48M9H1_9BACL</name>
<dbReference type="Pfam" id="PF00939">
    <property type="entry name" value="Na_sulph_symp"/>
    <property type="match status" value="1"/>
</dbReference>
<keyword evidence="5" id="KW-0813">Transport</keyword>
<comment type="similarity">
    <text evidence="2">Belongs to the SLC13A/DASS transporter (TC 2.A.47) family. NADC subfamily.</text>
</comment>
<dbReference type="PANTHER" id="PTHR10283:SF82">
    <property type="entry name" value="SOLUTE CARRIER FAMILY 13 MEMBER 2"/>
    <property type="match status" value="1"/>
</dbReference>
<dbReference type="AlphaFoldDB" id="A0AA48M9H1"/>
<feature type="transmembrane region" description="Helical" evidence="9">
    <location>
        <begin position="465"/>
        <end position="485"/>
    </location>
</feature>
<feature type="transmembrane region" description="Helical" evidence="9">
    <location>
        <begin position="191"/>
        <end position="211"/>
    </location>
</feature>
<keyword evidence="11" id="KW-1185">Reference proteome</keyword>
<keyword evidence="6 9" id="KW-1133">Transmembrane helix</keyword>
<dbReference type="PANTHER" id="PTHR10283">
    <property type="entry name" value="SOLUTE CARRIER FAMILY 13 MEMBER"/>
    <property type="match status" value="1"/>
</dbReference>
<keyword evidence="7 9" id="KW-0472">Membrane</keyword>
<feature type="transmembrane region" description="Helical" evidence="9">
    <location>
        <begin position="399"/>
        <end position="417"/>
    </location>
</feature>
<keyword evidence="5" id="KW-0769">Symport</keyword>
<sequence>MSTINPQTEKERVAVQQKKKGMWLVLKKPLWFALSALAFLLVYVGLWDYMEYAPRVTLAITLAVIVLWVLEPIPFSMTAVLVLFALPMAGAVSTDLILSGFASPAIFLIVAGMMIASAVEQTPLGKRLAFQLLYWFGEKKGGVLAGIILIPQVMAFFIPAAAVRTAMLLPIVFSITSILGVKAGDVQGKTWMMGVVVGCGISGTAVLPAAIGNVITVDLINTYLQQRVTYLDWLLLALPMWLILVPVSWWVLYRCFPEKDGIPTGLKAKMKEMIAELGPMTAREKRLLAILCAVCAMWALEGIHGWPPVIPALIGAVLMAWPGIKVADWDKILDIQFAPLIMLGVTLSLGRALYETGVTDYLSRWMENDLTLYLFSNPALAVLTVTILTQLIHKVTSNVSTAVIATVPVVMALSAQAQSAPALLLAFVAGLTCLFGFILVVETIPGVMVHGTGWVTQQDFFKPGFWLTLATTAITYLMAVTWWSWLGYM</sequence>
<evidence type="ECO:0000313" key="10">
    <source>
        <dbReference type="EMBL" id="CAJ1003752.1"/>
    </source>
</evidence>
<dbReference type="RefSeq" id="WP_212132315.1">
    <property type="nucleotide sequence ID" value="NZ_JAUSVZ010000015.1"/>
</dbReference>
<feature type="transmembrane region" description="Helical" evidence="9">
    <location>
        <begin position="374"/>
        <end position="392"/>
    </location>
</feature>
<reference evidence="10" key="1">
    <citation type="submission" date="2023-07" db="EMBL/GenBank/DDBJ databases">
        <authorList>
            <person name="Ivanov I."/>
            <person name="Teneva D."/>
            <person name="Stoikov I."/>
        </authorList>
    </citation>
    <scope>NUCLEOTIDE SEQUENCE</scope>
    <source>
        <strain evidence="10">4475</strain>
    </source>
</reference>
<feature type="transmembrane region" description="Helical" evidence="9">
    <location>
        <begin position="423"/>
        <end position="444"/>
    </location>
</feature>
<comment type="subcellular location">
    <subcellularLocation>
        <location evidence="1">Membrane</location>
        <topology evidence="1">Multi-pass membrane protein</topology>
    </subcellularLocation>
</comment>
<organism evidence="10 11">
    <name type="scientific">Brevibacillus aydinogluensis</name>
    <dbReference type="NCBI Taxonomy" id="927786"/>
    <lineage>
        <taxon>Bacteria</taxon>
        <taxon>Bacillati</taxon>
        <taxon>Bacillota</taxon>
        <taxon>Bacilli</taxon>
        <taxon>Bacillales</taxon>
        <taxon>Paenibacillaceae</taxon>
        <taxon>Brevibacillus</taxon>
    </lineage>
</organism>
<dbReference type="GO" id="GO:1905039">
    <property type="term" value="P:carboxylic acid transmembrane transport"/>
    <property type="evidence" value="ECO:0007669"/>
    <property type="project" value="UniProtKB-ARBA"/>
</dbReference>
<feature type="transmembrane region" description="Helical" evidence="9">
    <location>
        <begin position="167"/>
        <end position="184"/>
    </location>
</feature>
<protein>
    <recommendedName>
        <fullName evidence="3">Sodium-dependent dicarboxylate transporter SdcS</fullName>
    </recommendedName>
    <alternativeName>
        <fullName evidence="8">Na(+)/dicarboxylate symporter</fullName>
    </alternativeName>
</protein>
<dbReference type="KEGG" id="bayd:BSPP4475_15630"/>
<dbReference type="EMBL" id="OY569118">
    <property type="protein sequence ID" value="CAJ1003752.1"/>
    <property type="molecule type" value="Genomic_DNA"/>
</dbReference>
<gene>
    <name evidence="10" type="ORF">BSPP4475_15630</name>
</gene>
<evidence type="ECO:0000256" key="7">
    <source>
        <dbReference type="ARBA" id="ARBA00023136"/>
    </source>
</evidence>
<evidence type="ECO:0000256" key="1">
    <source>
        <dbReference type="ARBA" id="ARBA00004141"/>
    </source>
</evidence>
<evidence type="ECO:0000256" key="3">
    <source>
        <dbReference type="ARBA" id="ARBA00020150"/>
    </source>
</evidence>
<dbReference type="GO" id="GO:0005886">
    <property type="term" value="C:plasma membrane"/>
    <property type="evidence" value="ECO:0007669"/>
    <property type="project" value="TreeGrafter"/>
</dbReference>
<accession>A0AA48M9H1</accession>
<feature type="transmembrane region" description="Helical" evidence="9">
    <location>
        <begin position="100"/>
        <end position="120"/>
    </location>
</feature>
<feature type="transmembrane region" description="Helical" evidence="9">
    <location>
        <begin position="335"/>
        <end position="354"/>
    </location>
</feature>
<dbReference type="Proteomes" id="UP001189619">
    <property type="component" value="Chromosome"/>
</dbReference>
<evidence type="ECO:0000256" key="2">
    <source>
        <dbReference type="ARBA" id="ARBA00006772"/>
    </source>
</evidence>
<dbReference type="InterPro" id="IPR001898">
    <property type="entry name" value="SLC13A/DASS"/>
</dbReference>
<dbReference type="GO" id="GO:0015293">
    <property type="term" value="F:symporter activity"/>
    <property type="evidence" value="ECO:0007669"/>
    <property type="project" value="UniProtKB-KW"/>
</dbReference>
<evidence type="ECO:0000256" key="4">
    <source>
        <dbReference type="ARBA" id="ARBA00022692"/>
    </source>
</evidence>
<evidence type="ECO:0000256" key="9">
    <source>
        <dbReference type="SAM" id="Phobius"/>
    </source>
</evidence>
<feature type="transmembrane region" description="Helical" evidence="9">
    <location>
        <begin position="29"/>
        <end position="46"/>
    </location>
</feature>
<feature type="transmembrane region" description="Helical" evidence="9">
    <location>
        <begin position="287"/>
        <end position="303"/>
    </location>
</feature>
<evidence type="ECO:0000256" key="6">
    <source>
        <dbReference type="ARBA" id="ARBA00022989"/>
    </source>
</evidence>
<evidence type="ECO:0000313" key="11">
    <source>
        <dbReference type="Proteomes" id="UP001189619"/>
    </source>
</evidence>